<dbReference type="InParanoid" id="A7F5P7"/>
<dbReference type="SUPFAM" id="SSF54236">
    <property type="entry name" value="Ubiquitin-like"/>
    <property type="match status" value="1"/>
</dbReference>
<dbReference type="Proteomes" id="UP000001312">
    <property type="component" value="Unassembled WGS sequence"/>
</dbReference>
<dbReference type="InterPro" id="IPR029071">
    <property type="entry name" value="Ubiquitin-like_domsf"/>
</dbReference>
<dbReference type="GeneID" id="5482334"/>
<organism evidence="3 4">
    <name type="scientific">Sclerotinia sclerotiorum (strain ATCC 18683 / 1980 / Ss-1)</name>
    <name type="common">White mold</name>
    <name type="synonym">Whetzelinia sclerotiorum</name>
    <dbReference type="NCBI Taxonomy" id="665079"/>
    <lineage>
        <taxon>Eukaryota</taxon>
        <taxon>Fungi</taxon>
        <taxon>Dikarya</taxon>
        <taxon>Ascomycota</taxon>
        <taxon>Pezizomycotina</taxon>
        <taxon>Leotiomycetes</taxon>
        <taxon>Helotiales</taxon>
        <taxon>Sclerotiniaceae</taxon>
        <taxon>Sclerotinia</taxon>
    </lineage>
</organism>
<evidence type="ECO:0000256" key="1">
    <source>
        <dbReference type="SAM" id="MobiDB-lite"/>
    </source>
</evidence>
<evidence type="ECO:0000259" key="2">
    <source>
        <dbReference type="Pfam" id="PF11470"/>
    </source>
</evidence>
<feature type="compositionally biased region" description="Basic and acidic residues" evidence="1">
    <location>
        <begin position="476"/>
        <end position="488"/>
    </location>
</feature>
<dbReference type="GO" id="GO:0012506">
    <property type="term" value="C:vesicle membrane"/>
    <property type="evidence" value="ECO:0000318"/>
    <property type="project" value="GO_Central"/>
</dbReference>
<dbReference type="RefSeq" id="XP_001586347.1">
    <property type="nucleotide sequence ID" value="XM_001586297.1"/>
</dbReference>
<name>A7F5P7_SCLS1</name>
<evidence type="ECO:0000313" key="3">
    <source>
        <dbReference type="EMBL" id="EDN98068.1"/>
    </source>
</evidence>
<dbReference type="PANTHER" id="PTHR46467:SF1">
    <property type="entry name" value="TETHER CONTAINING UBX DOMAIN FOR GLUT4"/>
    <property type="match status" value="1"/>
</dbReference>
<reference evidence="4" key="1">
    <citation type="journal article" date="2011" name="PLoS Genet.">
        <title>Genomic analysis of the necrotrophic fungal pathogens Sclerotinia sclerotiorum and Botrytis cinerea.</title>
        <authorList>
            <person name="Amselem J."/>
            <person name="Cuomo C.A."/>
            <person name="van Kan J.A."/>
            <person name="Viaud M."/>
            <person name="Benito E.P."/>
            <person name="Couloux A."/>
            <person name="Coutinho P.M."/>
            <person name="de Vries R.P."/>
            <person name="Dyer P.S."/>
            <person name="Fillinger S."/>
            <person name="Fournier E."/>
            <person name="Gout L."/>
            <person name="Hahn M."/>
            <person name="Kohn L."/>
            <person name="Lapalu N."/>
            <person name="Plummer K.M."/>
            <person name="Pradier J.M."/>
            <person name="Quevillon E."/>
            <person name="Sharon A."/>
            <person name="Simon A."/>
            <person name="ten Have A."/>
            <person name="Tudzynski B."/>
            <person name="Tudzynski P."/>
            <person name="Wincker P."/>
            <person name="Andrew M."/>
            <person name="Anthouard V."/>
            <person name="Beever R.E."/>
            <person name="Beffa R."/>
            <person name="Benoit I."/>
            <person name="Bouzid O."/>
            <person name="Brault B."/>
            <person name="Chen Z."/>
            <person name="Choquer M."/>
            <person name="Collemare J."/>
            <person name="Cotton P."/>
            <person name="Danchin E.G."/>
            <person name="Da Silva C."/>
            <person name="Gautier A."/>
            <person name="Giraud C."/>
            <person name="Giraud T."/>
            <person name="Gonzalez C."/>
            <person name="Grossetete S."/>
            <person name="Guldener U."/>
            <person name="Henrissat B."/>
            <person name="Howlett B.J."/>
            <person name="Kodira C."/>
            <person name="Kretschmer M."/>
            <person name="Lappartient A."/>
            <person name="Leroch M."/>
            <person name="Levis C."/>
            <person name="Mauceli E."/>
            <person name="Neuveglise C."/>
            <person name="Oeser B."/>
            <person name="Pearson M."/>
            <person name="Poulain J."/>
            <person name="Poussereau N."/>
            <person name="Quesneville H."/>
            <person name="Rascle C."/>
            <person name="Schumacher J."/>
            <person name="Segurens B."/>
            <person name="Sexton A."/>
            <person name="Silva E."/>
            <person name="Sirven C."/>
            <person name="Soanes D.M."/>
            <person name="Talbot N.J."/>
            <person name="Templeton M."/>
            <person name="Yandava C."/>
            <person name="Yarden O."/>
            <person name="Zeng Q."/>
            <person name="Rollins J.A."/>
            <person name="Lebrun M.H."/>
            <person name="Dickman M."/>
        </authorList>
    </citation>
    <scope>NUCLEOTIDE SEQUENCE [LARGE SCALE GENOMIC DNA]</scope>
    <source>
        <strain evidence="4">ATCC 18683 / 1980 / Ss-1</strain>
    </source>
</reference>
<dbReference type="EMBL" id="CH476642">
    <property type="protein sequence ID" value="EDN98068.1"/>
    <property type="molecule type" value="Genomic_DNA"/>
</dbReference>
<keyword evidence="4" id="KW-1185">Reference proteome</keyword>
<sequence length="554" mass="60964">MASNVVVIDKSFNRATIKVTPGTYMSEVVSEACKKLGKRTTNYDLKRSNDKTIDLSQTYRQTGLSTGAKLTLVEASRSPAPVSIALQLPQDLASAVPGGRLKDTFPSNTTLWLILRKFESSNASANLNFTGRGVAQLQNSASGAGRMVYEMPVLNVMGREMATFGDLQKTLANLGLNKGTGLLRLTFRQTDQPIEEAMKDIGEYFKEENVPEPITETPQQRESVTDGIANLPSPDQKNEDVDMDSDPSDTTPYSTPTPAGASTNTTPSIPPTSSTNYSASPPILGPDGLPLTIFSAPSNDTPLAALTPHNEDDYIPTIRHAKLVQSRLQSSSQNTKLLSYDEELALETERLARLSKIKEIPLRIRFPDQMAVSKSINNEHHGKWLHDYVRGLIIHETEPFKLIYQGNKGRETIPNDDTKFLIKHLGIQGPTVINLAWDGGANVEGLKGKPVLKDIYREKATQQPVPIVESTEDGGEEKKVEEVKKDDGNGGGEKKKRGLQNLIYEEFEEEVKGEDVNMARGMSRHEEGKNDERKAWGCLIHVHDGQERMGGALR</sequence>
<dbReference type="KEGG" id="ssl:SS1G_12925"/>
<feature type="region of interest" description="Disordered" evidence="1">
    <location>
        <begin position="209"/>
        <end position="280"/>
    </location>
</feature>
<protein>
    <recommendedName>
        <fullName evidence="2">TUG ubiquitin-like domain-containing protein</fullName>
    </recommendedName>
</protein>
<evidence type="ECO:0000313" key="4">
    <source>
        <dbReference type="Proteomes" id="UP000001312"/>
    </source>
</evidence>
<dbReference type="InterPro" id="IPR059238">
    <property type="entry name" value="UBX1_UBXN9"/>
</dbReference>
<dbReference type="GO" id="GO:0005737">
    <property type="term" value="C:cytoplasm"/>
    <property type="evidence" value="ECO:0000318"/>
    <property type="project" value="GO_Central"/>
</dbReference>
<feature type="region of interest" description="Disordered" evidence="1">
    <location>
        <begin position="468"/>
        <end position="497"/>
    </location>
</feature>
<dbReference type="CDD" id="cd17075">
    <property type="entry name" value="UBX1_UBXN9"/>
    <property type="match status" value="1"/>
</dbReference>
<feature type="domain" description="TUG ubiquitin-like" evidence="2">
    <location>
        <begin position="8"/>
        <end position="72"/>
    </location>
</feature>
<feature type="compositionally biased region" description="Low complexity" evidence="1">
    <location>
        <begin position="248"/>
        <end position="278"/>
    </location>
</feature>
<dbReference type="AlphaFoldDB" id="A7F5P7"/>
<gene>
    <name evidence="3" type="ORF">SS1G_12925</name>
</gene>
<dbReference type="OMA" id="KHQSKQL"/>
<dbReference type="GO" id="GO:0005634">
    <property type="term" value="C:nucleus"/>
    <property type="evidence" value="ECO:0000318"/>
    <property type="project" value="GO_Central"/>
</dbReference>
<dbReference type="STRING" id="665079.A7F5P7"/>
<dbReference type="PANTHER" id="PTHR46467">
    <property type="entry name" value="TETHER CONTAINING UBX DOMAIN FOR GLUT4"/>
    <property type="match status" value="1"/>
</dbReference>
<accession>A7F5P7</accession>
<dbReference type="InterPro" id="IPR021569">
    <property type="entry name" value="TUG-UBL1"/>
</dbReference>
<proteinExistence type="predicted"/>
<dbReference type="GO" id="GO:0006886">
    <property type="term" value="P:intracellular protein transport"/>
    <property type="evidence" value="ECO:0000318"/>
    <property type="project" value="GO_Central"/>
</dbReference>
<dbReference type="Pfam" id="PF11470">
    <property type="entry name" value="TUG-UBL1"/>
    <property type="match status" value="1"/>
</dbReference>
<dbReference type="FunCoup" id="A7F5P7">
    <property type="interactions" value="33"/>
</dbReference>
<dbReference type="CDD" id="cd16105">
    <property type="entry name" value="Ubl_ASPSCR1_like"/>
    <property type="match status" value="1"/>
</dbReference>
<dbReference type="Gene3D" id="3.10.20.90">
    <property type="entry name" value="Phosphatidylinositol 3-kinase Catalytic Subunit, Chain A, domain 1"/>
    <property type="match status" value="1"/>
</dbReference>